<evidence type="ECO:0000313" key="6">
    <source>
        <dbReference type="Proteomes" id="UP000596387"/>
    </source>
</evidence>
<dbReference type="InterPro" id="IPR026289">
    <property type="entry name" value="SBP_TakP-like"/>
</dbReference>
<protein>
    <submittedName>
        <fullName evidence="5">C4-dicarboxylate ABC transporter</fullName>
    </submittedName>
</protein>
<comment type="subcellular location">
    <subcellularLocation>
        <location evidence="1">Periplasm</location>
    </subcellularLocation>
</comment>
<dbReference type="EMBL" id="CP047170">
    <property type="protein sequence ID" value="QRF69177.1"/>
    <property type="molecule type" value="Genomic_DNA"/>
</dbReference>
<keyword evidence="2 4" id="KW-0732">Signal</keyword>
<sequence length="351" mass="38518">MTTRTNGKIIASIALAAVTAAAALPAHAQDRVRWRMHSTYPEALPVAGATSYHLGETIDMISGGAFDIRVFEPGALVAGTQYYDAVSNGSIDAAYGSPAFNTGKNSAYAFFAAVPFGPGAGEMMAWLRYGGGMELANELYAEDNLYMLPCGILPPETAGWFRKEIKTMDDLKGLKMRFLGLGAKVMEKFGVSTQLLAPSEIYQALELGTLDAAEQSIPAVDRGLGFYQIAKYNYFPGWHQQSTVQELLINLDSWNALDEGKQTMVKLACDQALMQQFAEGEAAEFEVMQANVEDGVQNMTWSDDQLDQFRAAWEEVVADETGSNPDSQRVWDSLTKFRENYKIWGDAAYLK</sequence>
<organism evidence="5 6">
    <name type="scientific">Ponticoccus alexandrii</name>
    <dbReference type="NCBI Taxonomy" id="1943633"/>
    <lineage>
        <taxon>Bacteria</taxon>
        <taxon>Pseudomonadati</taxon>
        <taxon>Pseudomonadota</taxon>
        <taxon>Alphaproteobacteria</taxon>
        <taxon>Rhodobacterales</taxon>
        <taxon>Roseobacteraceae</taxon>
        <taxon>Ponticoccus</taxon>
    </lineage>
</organism>
<feature type="signal peptide" evidence="4">
    <location>
        <begin position="1"/>
        <end position="28"/>
    </location>
</feature>
<dbReference type="Gene3D" id="3.40.190.10">
    <property type="entry name" value="Periplasmic binding protein-like II"/>
    <property type="match status" value="1"/>
</dbReference>
<dbReference type="PANTHER" id="PTHR33376">
    <property type="match status" value="1"/>
</dbReference>
<name>A0ABX7FIL3_9RHOB</name>
<accession>A0ABX7FIL3</accession>
<keyword evidence="5" id="KW-0614">Plasmid</keyword>
<keyword evidence="6" id="KW-1185">Reference proteome</keyword>
<dbReference type="InterPro" id="IPR038404">
    <property type="entry name" value="TRAP_DctP_sf"/>
</dbReference>
<proteinExistence type="predicted"/>
<evidence type="ECO:0000256" key="2">
    <source>
        <dbReference type="ARBA" id="ARBA00022729"/>
    </source>
</evidence>
<dbReference type="PANTHER" id="PTHR33376:SF5">
    <property type="entry name" value="EXTRACYTOPLASMIC SOLUTE RECEPTOR PROTEIN"/>
    <property type="match status" value="1"/>
</dbReference>
<gene>
    <name evidence="5" type="ORF">GQA70_22825</name>
</gene>
<evidence type="ECO:0000256" key="3">
    <source>
        <dbReference type="ARBA" id="ARBA00022764"/>
    </source>
</evidence>
<evidence type="ECO:0000256" key="4">
    <source>
        <dbReference type="SAM" id="SignalP"/>
    </source>
</evidence>
<dbReference type="Proteomes" id="UP000596387">
    <property type="component" value="Plasmid p-SCP4"/>
</dbReference>
<feature type="chain" id="PRO_5045619565" evidence="4">
    <location>
        <begin position="29"/>
        <end position="351"/>
    </location>
</feature>
<evidence type="ECO:0000313" key="5">
    <source>
        <dbReference type="EMBL" id="QRF69177.1"/>
    </source>
</evidence>
<dbReference type="CDD" id="cd13604">
    <property type="entry name" value="PBP2_TRAP_ketoacid_lactate_like"/>
    <property type="match status" value="1"/>
</dbReference>
<dbReference type="Gene3D" id="3.40.190.170">
    <property type="entry name" value="Bacterial extracellular solute-binding protein, family 7"/>
    <property type="match status" value="1"/>
</dbReference>
<dbReference type="InterPro" id="IPR018389">
    <property type="entry name" value="DctP_fam"/>
</dbReference>
<evidence type="ECO:0000256" key="1">
    <source>
        <dbReference type="ARBA" id="ARBA00004418"/>
    </source>
</evidence>
<keyword evidence="3" id="KW-0574">Periplasm</keyword>
<dbReference type="RefSeq" id="WP_023849298.1">
    <property type="nucleotide sequence ID" value="NZ_CP047170.1"/>
</dbReference>
<dbReference type="Pfam" id="PF03480">
    <property type="entry name" value="DctP"/>
    <property type="match status" value="1"/>
</dbReference>
<reference evidence="5 6" key="1">
    <citation type="submission" date="2019-12" db="EMBL/GenBank/DDBJ databases">
        <title>Complete Genome Sequence of a Quorum-Sensing Bacterium,Rhodobacteraceae bacterium C31, Isolated from a marine microalgae symbiotic bacteria.</title>
        <authorList>
            <person name="Zhang Y."/>
        </authorList>
    </citation>
    <scope>NUCLEOTIDE SEQUENCE [LARGE SCALE GENOMIC DNA]</scope>
    <source>
        <strain evidence="5 6">C31</strain>
        <plasmid evidence="5 6">p-SCP4</plasmid>
    </source>
</reference>
<dbReference type="PIRSF" id="PIRSF039026">
    <property type="entry name" value="SiaP"/>
    <property type="match status" value="1"/>
</dbReference>
<geneLocation type="plasmid" evidence="5 6">
    <name>p-SCP4</name>
</geneLocation>